<dbReference type="FunFam" id="1.20.1080.10:FF:000018">
    <property type="entry name" value="Aquaporin"/>
    <property type="match status" value="1"/>
</dbReference>
<dbReference type="Ensembl" id="ENSORLT00015006570.1">
    <property type="protein sequence ID" value="ENSORLP00015005049.1"/>
    <property type="gene ID" value="ENSORLG00015005827.1"/>
</dbReference>
<evidence type="ECO:0000256" key="1">
    <source>
        <dbReference type="ARBA" id="ARBA00004141"/>
    </source>
</evidence>
<evidence type="ECO:0000313" key="9">
    <source>
        <dbReference type="Ensembl" id="ENSORLP00015005049.1"/>
    </source>
</evidence>
<evidence type="ECO:0000256" key="6">
    <source>
        <dbReference type="ARBA" id="ARBA00022989"/>
    </source>
</evidence>
<accession>A0A3P9HBW8</accession>
<comment type="similarity">
    <text evidence="2">Belongs to the MIP/aquaporin (TC 1.A.8) family. AQP11/AQP12 subfamily.</text>
</comment>
<evidence type="ECO:0000256" key="5">
    <source>
        <dbReference type="ARBA" id="ARBA00022737"/>
    </source>
</evidence>
<feature type="transmembrane region" description="Helical" evidence="8">
    <location>
        <begin position="80"/>
        <end position="98"/>
    </location>
</feature>
<name>A0A3P9HBW8_ORYLA</name>
<evidence type="ECO:0000256" key="4">
    <source>
        <dbReference type="ARBA" id="ARBA00022692"/>
    </source>
</evidence>
<dbReference type="GO" id="GO:0015267">
    <property type="term" value="F:channel activity"/>
    <property type="evidence" value="ECO:0007669"/>
    <property type="project" value="InterPro"/>
</dbReference>
<dbReference type="Pfam" id="PF00230">
    <property type="entry name" value="MIP"/>
    <property type="match status" value="1"/>
</dbReference>
<keyword evidence="4 8" id="KW-0812">Transmembrane</keyword>
<dbReference type="InterPro" id="IPR000425">
    <property type="entry name" value="MIP"/>
</dbReference>
<dbReference type="InterPro" id="IPR023265">
    <property type="entry name" value="Aquaporin_12"/>
</dbReference>
<evidence type="ECO:0000256" key="2">
    <source>
        <dbReference type="ARBA" id="ARBA00005900"/>
    </source>
</evidence>
<keyword evidence="6 8" id="KW-1133">Transmembrane helix</keyword>
<dbReference type="GO" id="GO:0016020">
    <property type="term" value="C:membrane"/>
    <property type="evidence" value="ECO:0007669"/>
    <property type="project" value="UniProtKB-SubCell"/>
</dbReference>
<feature type="transmembrane region" description="Helical" evidence="8">
    <location>
        <begin position="180"/>
        <end position="204"/>
    </location>
</feature>
<evidence type="ECO:0000313" key="10">
    <source>
        <dbReference type="Proteomes" id="UP000265200"/>
    </source>
</evidence>
<keyword evidence="3" id="KW-0813">Transport</keyword>
<dbReference type="Proteomes" id="UP000265200">
    <property type="component" value="Chromosome 4"/>
</dbReference>
<proteinExistence type="inferred from homology"/>
<dbReference type="Gene3D" id="1.20.1080.10">
    <property type="entry name" value="Glycerol uptake facilitator protein"/>
    <property type="match status" value="1"/>
</dbReference>
<reference key="1">
    <citation type="journal article" date="2007" name="Nature">
        <title>The medaka draft genome and insights into vertebrate genome evolution.</title>
        <authorList>
            <person name="Kasahara M."/>
            <person name="Naruse K."/>
            <person name="Sasaki S."/>
            <person name="Nakatani Y."/>
            <person name="Qu W."/>
            <person name="Ahsan B."/>
            <person name="Yamada T."/>
            <person name="Nagayasu Y."/>
            <person name="Doi K."/>
            <person name="Kasai Y."/>
            <person name="Jindo T."/>
            <person name="Kobayashi D."/>
            <person name="Shimada A."/>
            <person name="Toyoda A."/>
            <person name="Kuroki Y."/>
            <person name="Fujiyama A."/>
            <person name="Sasaki T."/>
            <person name="Shimizu A."/>
            <person name="Asakawa S."/>
            <person name="Shimizu N."/>
            <person name="Hashimoto S."/>
            <person name="Yang J."/>
            <person name="Lee Y."/>
            <person name="Matsushima K."/>
            <person name="Sugano S."/>
            <person name="Sakaizumi M."/>
            <person name="Narita T."/>
            <person name="Ohishi K."/>
            <person name="Haga S."/>
            <person name="Ohta F."/>
            <person name="Nomoto H."/>
            <person name="Nogata K."/>
            <person name="Morishita T."/>
            <person name="Endo T."/>
            <person name="Shin-I T."/>
            <person name="Takeda H."/>
            <person name="Morishita S."/>
            <person name="Kohara Y."/>
        </authorList>
    </citation>
    <scope>NUCLEOTIDE SEQUENCE [LARGE SCALE GENOMIC DNA]</scope>
    <source>
        <strain>Hd-rR</strain>
    </source>
</reference>
<dbReference type="PANTHER" id="PTHR21191">
    <property type="entry name" value="AQUAPORIN"/>
    <property type="match status" value="1"/>
</dbReference>
<feature type="transmembrane region" description="Helical" evidence="8">
    <location>
        <begin position="302"/>
        <end position="320"/>
    </location>
</feature>
<dbReference type="InterPro" id="IPR023271">
    <property type="entry name" value="Aquaporin-like"/>
</dbReference>
<evidence type="ECO:0000256" key="3">
    <source>
        <dbReference type="ARBA" id="ARBA00022448"/>
    </source>
</evidence>
<organism evidence="9 10">
    <name type="scientific">Oryzias latipes</name>
    <name type="common">Japanese rice fish</name>
    <name type="synonym">Japanese killifish</name>
    <dbReference type="NCBI Taxonomy" id="8090"/>
    <lineage>
        <taxon>Eukaryota</taxon>
        <taxon>Metazoa</taxon>
        <taxon>Chordata</taxon>
        <taxon>Craniata</taxon>
        <taxon>Vertebrata</taxon>
        <taxon>Euteleostomi</taxon>
        <taxon>Actinopterygii</taxon>
        <taxon>Neopterygii</taxon>
        <taxon>Teleostei</taxon>
        <taxon>Neoteleostei</taxon>
        <taxon>Acanthomorphata</taxon>
        <taxon>Ovalentaria</taxon>
        <taxon>Atherinomorphae</taxon>
        <taxon>Beloniformes</taxon>
        <taxon>Adrianichthyidae</taxon>
        <taxon>Oryziinae</taxon>
        <taxon>Oryzias</taxon>
    </lineage>
</organism>
<evidence type="ECO:0000256" key="7">
    <source>
        <dbReference type="ARBA" id="ARBA00023136"/>
    </source>
</evidence>
<feature type="transmembrane region" description="Helical" evidence="8">
    <location>
        <begin position="139"/>
        <end position="159"/>
    </location>
</feature>
<dbReference type="AlphaFoldDB" id="A0A3P9HBW8"/>
<keyword evidence="7 8" id="KW-0472">Membrane</keyword>
<reference evidence="9" key="3">
    <citation type="submission" date="2025-08" db="UniProtKB">
        <authorList>
            <consortium name="Ensembl"/>
        </authorList>
    </citation>
    <scope>IDENTIFICATION</scope>
    <source>
        <strain evidence="9">HSOK</strain>
    </source>
</reference>
<sequence length="352" mass="38850">MNEDQLPDLTLQRAMCILAGVCGIKPDVSLIRSVCVCAHMCHVFTRDPSSPGIPPFISSPDRKESRTPDLGRVMSGLNASLGYFLAVVIFATLVRTLLRKWPRLHFMSEFASSFMLVACWLEVQTIVEVGEWAGGLGPDVTATMLFVVLLTHGVISGGASGNPSLAVQKFLQLEDTTLSALLTAAAQFLGAHVGLLAAGFYWRLELTDMHMIKNLMSSECSTSLQVTVLQGFSTECMCAIVFHLLCLSLKRRSAVIRVPLIALLQTMFSHSARRYTSAYMNPSLAYGLTFHCPGFTFTEYAVVYWLSSLTGMTLALLFYMGHIPRIFAKNLLYSQKTRFRVPKGDKAEKKKV</sequence>
<dbReference type="PANTHER" id="PTHR21191:SF8">
    <property type="entry name" value="AQUAPORIN-12A-RELATED"/>
    <property type="match status" value="1"/>
</dbReference>
<reference evidence="9 10" key="2">
    <citation type="submission" date="2017-04" db="EMBL/GenBank/DDBJ databases">
        <title>CpG methylation of centromeres and impact of large insertions on vertebrate speciation.</title>
        <authorList>
            <person name="Ichikawa K."/>
            <person name="Yoshimura J."/>
            <person name="Morishita S."/>
        </authorList>
    </citation>
    <scope>NUCLEOTIDE SEQUENCE</scope>
    <source>
        <strain evidence="9 10">HSOK</strain>
    </source>
</reference>
<keyword evidence="5" id="KW-0677">Repeat</keyword>
<dbReference type="SUPFAM" id="SSF81338">
    <property type="entry name" value="Aquaporin-like"/>
    <property type="match status" value="1"/>
</dbReference>
<evidence type="ECO:0000256" key="8">
    <source>
        <dbReference type="SAM" id="Phobius"/>
    </source>
</evidence>
<comment type="subcellular location">
    <subcellularLocation>
        <location evidence="1">Membrane</location>
        <topology evidence="1">Multi-pass membrane protein</topology>
    </subcellularLocation>
</comment>
<dbReference type="InterPro" id="IPR051883">
    <property type="entry name" value="AQP11/12_channel"/>
</dbReference>
<protein>
    <submittedName>
        <fullName evidence="9">Aquaporin 12</fullName>
    </submittedName>
</protein>
<reference evidence="9" key="4">
    <citation type="submission" date="2025-09" db="UniProtKB">
        <authorList>
            <consortium name="Ensembl"/>
        </authorList>
    </citation>
    <scope>IDENTIFICATION</scope>
    <source>
        <strain evidence="9">HSOK</strain>
    </source>
</reference>
<dbReference type="PRINTS" id="PR02025">
    <property type="entry name" value="AQUAPORIN12"/>
</dbReference>